<dbReference type="Pfam" id="PF19577">
    <property type="entry name" value="DcaP"/>
    <property type="match status" value="1"/>
</dbReference>
<dbReference type="AlphaFoldDB" id="A0A0F9UZY0"/>
<dbReference type="EMBL" id="LAZR01000736">
    <property type="protein sequence ID" value="KKN59163.1"/>
    <property type="molecule type" value="Genomic_DNA"/>
</dbReference>
<evidence type="ECO:0008006" key="2">
    <source>
        <dbReference type="Google" id="ProtNLM"/>
    </source>
</evidence>
<protein>
    <recommendedName>
        <fullName evidence="2">Porin</fullName>
    </recommendedName>
</protein>
<name>A0A0F9UZY0_9ZZZZ</name>
<dbReference type="SUPFAM" id="SSF56935">
    <property type="entry name" value="Porins"/>
    <property type="match status" value="1"/>
</dbReference>
<comment type="caution">
    <text evidence="1">The sequence shown here is derived from an EMBL/GenBank/DDBJ whole genome shotgun (WGS) entry which is preliminary data.</text>
</comment>
<accession>A0A0F9UZY0</accession>
<proteinExistence type="predicted"/>
<evidence type="ECO:0000313" key="1">
    <source>
        <dbReference type="EMBL" id="KKN59163.1"/>
    </source>
</evidence>
<reference evidence="1" key="1">
    <citation type="journal article" date="2015" name="Nature">
        <title>Complex archaea that bridge the gap between prokaryotes and eukaryotes.</title>
        <authorList>
            <person name="Spang A."/>
            <person name="Saw J.H."/>
            <person name="Jorgensen S.L."/>
            <person name="Zaremba-Niedzwiedzka K."/>
            <person name="Martijn J."/>
            <person name="Lind A.E."/>
            <person name="van Eijk R."/>
            <person name="Schleper C."/>
            <person name="Guy L."/>
            <person name="Ettema T.J."/>
        </authorList>
    </citation>
    <scope>NUCLEOTIDE SEQUENCE</scope>
</reference>
<dbReference type="InterPro" id="IPR045748">
    <property type="entry name" value="DcaP"/>
</dbReference>
<gene>
    <name evidence="1" type="ORF">LCGC14_0544880</name>
</gene>
<sequence>MNYLKIKPTLLATLTALVTSNAYASPLNQTDITIGGYIKADLMLSHYSNGAPDTNSISRQSYIPGTISGDSNNGKNVLDFHARESRFNIAAQNDIDGVKVSGFIELDFMTHFDGSERIDNGYSPRLRLAYLNYDKWTIGQNWSTFQNPSVLPDNLDFSSAADGSPFIRQGQVRYTNGKFQVSLENPESTFTSVETESRVTSGSGWLPDVVLRYNFLNENNAQLNLSSVFRRVSLDSKVNQDKIKADEFGYGVSLAGKLPIGNMDDFRFTITAGEGLGRYAALNYINAATLNAEGDTKRIRTVSGFMAYRHFWNEKLRSSLTLSGITADNPTVISNKAINKSSYSGYVNLLYSPTVNTTFGVELMHANNKQENGSDVELTRLMFSAKYSF</sequence>
<organism evidence="1">
    <name type="scientific">marine sediment metagenome</name>
    <dbReference type="NCBI Taxonomy" id="412755"/>
    <lineage>
        <taxon>unclassified sequences</taxon>
        <taxon>metagenomes</taxon>
        <taxon>ecological metagenomes</taxon>
    </lineage>
</organism>